<evidence type="ECO:0000313" key="2">
    <source>
        <dbReference type="EMBL" id="QDU27504.1"/>
    </source>
</evidence>
<sequence>MNDLPPHPTKDDWSTRDIIIAVLFALAGLTLVALAVFGSAIVNWRLNDMMPR</sequence>
<dbReference type="Proteomes" id="UP000315017">
    <property type="component" value="Chromosome"/>
</dbReference>
<reference evidence="2 3" key="1">
    <citation type="submission" date="2019-02" db="EMBL/GenBank/DDBJ databases">
        <title>Deep-cultivation of Planctomycetes and their phenomic and genomic characterization uncovers novel biology.</title>
        <authorList>
            <person name="Wiegand S."/>
            <person name="Jogler M."/>
            <person name="Boedeker C."/>
            <person name="Pinto D."/>
            <person name="Vollmers J."/>
            <person name="Rivas-Marin E."/>
            <person name="Kohn T."/>
            <person name="Peeters S.H."/>
            <person name="Heuer A."/>
            <person name="Rast P."/>
            <person name="Oberbeckmann S."/>
            <person name="Bunk B."/>
            <person name="Jeske O."/>
            <person name="Meyerdierks A."/>
            <person name="Storesund J.E."/>
            <person name="Kallscheuer N."/>
            <person name="Luecker S."/>
            <person name="Lage O.M."/>
            <person name="Pohl T."/>
            <person name="Merkel B.J."/>
            <person name="Hornburger P."/>
            <person name="Mueller R.-W."/>
            <person name="Bruemmer F."/>
            <person name="Labrenz M."/>
            <person name="Spormann A.M."/>
            <person name="Op den Camp H."/>
            <person name="Overmann J."/>
            <person name="Amann R."/>
            <person name="Jetten M.S.M."/>
            <person name="Mascher T."/>
            <person name="Medema M.H."/>
            <person name="Devos D.P."/>
            <person name="Kaster A.-K."/>
            <person name="Ovreas L."/>
            <person name="Rohde M."/>
            <person name="Galperin M.Y."/>
            <person name="Jogler C."/>
        </authorList>
    </citation>
    <scope>NUCLEOTIDE SEQUENCE [LARGE SCALE GENOMIC DNA]</scope>
    <source>
        <strain evidence="2 3">ETA_A8</strain>
    </source>
</reference>
<evidence type="ECO:0000256" key="1">
    <source>
        <dbReference type="SAM" id="Phobius"/>
    </source>
</evidence>
<dbReference type="AlphaFoldDB" id="A0A517YBA8"/>
<protein>
    <submittedName>
        <fullName evidence="2">Uncharacterized protein</fullName>
    </submittedName>
</protein>
<name>A0A517YBA8_9BACT</name>
<dbReference type="KEGG" id="aagg:ETAA8_25920"/>
<keyword evidence="1" id="KW-0812">Transmembrane</keyword>
<accession>A0A517YBA8</accession>
<proteinExistence type="predicted"/>
<keyword evidence="3" id="KW-1185">Reference proteome</keyword>
<gene>
    <name evidence="2" type="ORF">ETAA8_25920</name>
</gene>
<organism evidence="2 3">
    <name type="scientific">Anatilimnocola aggregata</name>
    <dbReference type="NCBI Taxonomy" id="2528021"/>
    <lineage>
        <taxon>Bacteria</taxon>
        <taxon>Pseudomonadati</taxon>
        <taxon>Planctomycetota</taxon>
        <taxon>Planctomycetia</taxon>
        <taxon>Pirellulales</taxon>
        <taxon>Pirellulaceae</taxon>
        <taxon>Anatilimnocola</taxon>
    </lineage>
</organism>
<dbReference type="RefSeq" id="WP_202921788.1">
    <property type="nucleotide sequence ID" value="NZ_CP036274.1"/>
</dbReference>
<keyword evidence="1" id="KW-1133">Transmembrane helix</keyword>
<dbReference type="EMBL" id="CP036274">
    <property type="protein sequence ID" value="QDU27504.1"/>
    <property type="molecule type" value="Genomic_DNA"/>
</dbReference>
<evidence type="ECO:0000313" key="3">
    <source>
        <dbReference type="Proteomes" id="UP000315017"/>
    </source>
</evidence>
<keyword evidence="1" id="KW-0472">Membrane</keyword>
<feature type="transmembrane region" description="Helical" evidence="1">
    <location>
        <begin position="18"/>
        <end position="42"/>
    </location>
</feature>